<feature type="domain" description="Carbohydrate kinase PfkB" evidence="4">
    <location>
        <begin position="349"/>
        <end position="402"/>
    </location>
</feature>
<dbReference type="EMBL" id="ACOP02000093">
    <property type="protein sequence ID" value="EEU94977.1"/>
    <property type="molecule type" value="Genomic_DNA"/>
</dbReference>
<reference evidence="5" key="1">
    <citation type="submission" date="2009-08" db="EMBL/GenBank/DDBJ databases">
        <authorList>
            <person name="Weinstock G."/>
            <person name="Sodergren E."/>
            <person name="Clifton S."/>
            <person name="Fulton L."/>
            <person name="Fulton B."/>
            <person name="Courtney L."/>
            <person name="Fronick C."/>
            <person name="Harrison M."/>
            <person name="Strong C."/>
            <person name="Farmer C."/>
            <person name="Delahaunty K."/>
            <person name="Markovic C."/>
            <person name="Hall O."/>
            <person name="Minx P."/>
            <person name="Tomlinson C."/>
            <person name="Mitreva M."/>
            <person name="Nelson J."/>
            <person name="Hou S."/>
            <person name="Wollam A."/>
            <person name="Pepin K.H."/>
            <person name="Johnson M."/>
            <person name="Bhonagiri V."/>
            <person name="Nash W.E."/>
            <person name="Warren W."/>
            <person name="Chinwalla A."/>
            <person name="Mardis E.R."/>
            <person name="Wilson R.K."/>
        </authorList>
    </citation>
    <scope>NUCLEOTIDE SEQUENCE [LARGE SCALE GENOMIC DNA]</scope>
    <source>
        <strain evidence="5">A2-165</strain>
    </source>
</reference>
<comment type="caution">
    <text evidence="5">The sequence shown here is derived from an EMBL/GenBank/DDBJ whole genome shotgun (WGS) entry which is preliminary data.</text>
</comment>
<dbReference type="eggNOG" id="COG0524">
    <property type="taxonomic scope" value="Bacteria"/>
</dbReference>
<evidence type="ECO:0000313" key="6">
    <source>
        <dbReference type="Proteomes" id="UP000004619"/>
    </source>
</evidence>
<dbReference type="InterPro" id="IPR011611">
    <property type="entry name" value="PfkB_dom"/>
</dbReference>
<dbReference type="PATRIC" id="fig|411483.3.peg.2713"/>
<keyword evidence="3 5" id="KW-0418">Kinase</keyword>
<dbReference type="HOGENOM" id="CLU_027634_0_1_9"/>
<dbReference type="PANTHER" id="PTHR43320:SF2">
    <property type="entry name" value="2-DEHYDRO-3-DEOXYGLUCONOKINASE_2-DEHYDRO-3-DEOXYGALACTONOKINASE"/>
    <property type="match status" value="1"/>
</dbReference>
<evidence type="ECO:0000256" key="3">
    <source>
        <dbReference type="ARBA" id="ARBA00022777"/>
    </source>
</evidence>
<proteinExistence type="inferred from homology"/>
<dbReference type="InterPro" id="IPR029056">
    <property type="entry name" value="Ribokinase-like"/>
</dbReference>
<dbReference type="SUPFAM" id="SSF53613">
    <property type="entry name" value="Ribokinase-like"/>
    <property type="match status" value="1"/>
</dbReference>
<organism evidence="5 6">
    <name type="scientific">Faecalibacterium duncaniae (strain DSM 17677 / JCM 31915 / A2-165)</name>
    <name type="common">Faecalibacterium prausnitzii</name>
    <dbReference type="NCBI Taxonomy" id="411483"/>
    <lineage>
        <taxon>Bacteria</taxon>
        <taxon>Bacillati</taxon>
        <taxon>Bacillota</taxon>
        <taxon>Clostridia</taxon>
        <taxon>Eubacteriales</taxon>
        <taxon>Oscillospiraceae</taxon>
        <taxon>Faecalibacterium</taxon>
    </lineage>
</organism>
<dbReference type="AlphaFoldDB" id="C7HAT4"/>
<dbReference type="PANTHER" id="PTHR43320">
    <property type="entry name" value="SUGAR KINASE"/>
    <property type="match status" value="1"/>
</dbReference>
<evidence type="ECO:0000259" key="4">
    <source>
        <dbReference type="Pfam" id="PF00294"/>
    </source>
</evidence>
<dbReference type="Gene3D" id="3.40.1190.20">
    <property type="match status" value="1"/>
</dbReference>
<dbReference type="GO" id="GO:0016301">
    <property type="term" value="F:kinase activity"/>
    <property type="evidence" value="ECO:0007669"/>
    <property type="project" value="UniProtKB-KW"/>
</dbReference>
<accession>C7HAT4</accession>
<keyword evidence="6" id="KW-1185">Reference proteome</keyword>
<name>C7HAT4_FAED2</name>
<evidence type="ECO:0000256" key="2">
    <source>
        <dbReference type="ARBA" id="ARBA00022679"/>
    </source>
</evidence>
<keyword evidence="2" id="KW-0808">Transferase</keyword>
<protein>
    <submittedName>
        <fullName evidence="5">Kinase, PfkB family</fullName>
    </submittedName>
</protein>
<dbReference type="Proteomes" id="UP000004619">
    <property type="component" value="Unassembled WGS sequence"/>
</dbReference>
<evidence type="ECO:0000313" key="5">
    <source>
        <dbReference type="EMBL" id="EEU94977.1"/>
    </source>
</evidence>
<feature type="domain" description="Carbohydrate kinase PfkB" evidence="4">
    <location>
        <begin position="79"/>
        <end position="272"/>
    </location>
</feature>
<dbReference type="InterPro" id="IPR052700">
    <property type="entry name" value="Carb_kinase_PfkB-like"/>
</dbReference>
<dbReference type="STRING" id="411483.FAEPRAA2165_03443"/>
<dbReference type="Pfam" id="PF00294">
    <property type="entry name" value="PfkB"/>
    <property type="match status" value="2"/>
</dbReference>
<dbReference type="CDD" id="cd01166">
    <property type="entry name" value="KdgK"/>
    <property type="match status" value="1"/>
</dbReference>
<sequence length="422" mass="48099">MNPAVIPAGFFRQNNQNFFFFFSRPKQHLLAIRCAVRYNGYNNVFSHRMDPRNDFFRRSVMEHYNPILGSEPNGQKFITCGEIMLRLTPPNYEKIRMASSFEASYGGSEANIALALANLGVDSTFFSVVPNNSLGKSAVRWLRSNDVHCTPMILTEPNETPSNRLGTYYLETGYGIRASKVIYDRKHSAITEYDFSQVDLDALLDGYDWLHLSGITPALGPNCRGLIIDMLKVAKKKGLTVSFDGNFRSTLWSWEEARDFCTECLPYVDVLLGIEPYHLWKDDNDHSKGDWKDGVPLQPSYEQQDEIFQHFIARYPNLKCIARHVRYAHSGSENSLKAFMWYDGHTFESKLYTFNILDRVGGGDAFASGLIYAMLHNYKAMDMVNFAVASSAIKHTIHGDANITDDVSSIRNLMNMNYDIKR</sequence>
<evidence type="ECO:0000256" key="1">
    <source>
        <dbReference type="ARBA" id="ARBA00010688"/>
    </source>
</evidence>
<comment type="similarity">
    <text evidence="1">Belongs to the carbohydrate kinase PfkB family.</text>
</comment>
<gene>
    <name evidence="5" type="ORF">FAEPRAA2165_03443</name>
</gene>